<evidence type="ECO:0000259" key="1">
    <source>
        <dbReference type="Pfam" id="PF11695"/>
    </source>
</evidence>
<dbReference type="InterPro" id="IPR011008">
    <property type="entry name" value="Dimeric_a/b-barrel"/>
</dbReference>
<accession>A0ABW5AUT4</accession>
<dbReference type="SUPFAM" id="SSF54909">
    <property type="entry name" value="Dimeric alpha+beta barrel"/>
    <property type="match status" value="1"/>
</dbReference>
<evidence type="ECO:0000313" key="3">
    <source>
        <dbReference type="Proteomes" id="UP001597344"/>
    </source>
</evidence>
<organism evidence="2 3">
    <name type="scientific">Aquimarina celericrescens</name>
    <dbReference type="NCBI Taxonomy" id="1964542"/>
    <lineage>
        <taxon>Bacteria</taxon>
        <taxon>Pseudomonadati</taxon>
        <taxon>Bacteroidota</taxon>
        <taxon>Flavobacteriia</taxon>
        <taxon>Flavobacteriales</taxon>
        <taxon>Flavobacteriaceae</taxon>
        <taxon>Aquimarina</taxon>
    </lineage>
</organism>
<dbReference type="Proteomes" id="UP001597344">
    <property type="component" value="Unassembled WGS sequence"/>
</dbReference>
<name>A0ABW5AUT4_9FLAO</name>
<dbReference type="EMBL" id="JBHUHY010000002">
    <property type="protein sequence ID" value="MFD2185861.1"/>
    <property type="molecule type" value="Genomic_DNA"/>
</dbReference>
<comment type="caution">
    <text evidence="2">The sequence shown here is derived from an EMBL/GenBank/DDBJ whole genome shotgun (WGS) entry which is preliminary data.</text>
</comment>
<dbReference type="InterPro" id="IPR021708">
    <property type="entry name" value="DUF3291"/>
</dbReference>
<proteinExistence type="predicted"/>
<sequence length="155" mass="18448">MHLAQVNIAEMIAPINDPLMIDFVNNLDRINALAEESPGFVWRLKGDEGNATAIRVFEYDFLIINMSVWENIDTLFDFTYKTAHVEILKRKKEWFHNMKKMHMAFWYIEKGHDPTPEEAKERLHYIRKHGETPYAFTFKSKYSIEDLKNYETNTK</sequence>
<evidence type="ECO:0000313" key="2">
    <source>
        <dbReference type="EMBL" id="MFD2185861.1"/>
    </source>
</evidence>
<dbReference type="RefSeq" id="WP_378318829.1">
    <property type="nucleotide sequence ID" value="NZ_JBHUHY010000002.1"/>
</dbReference>
<gene>
    <name evidence="2" type="ORF">ACFSJT_03590</name>
</gene>
<keyword evidence="3" id="KW-1185">Reference proteome</keyword>
<reference evidence="3" key="1">
    <citation type="journal article" date="2019" name="Int. J. Syst. Evol. Microbiol.">
        <title>The Global Catalogue of Microorganisms (GCM) 10K type strain sequencing project: providing services to taxonomists for standard genome sequencing and annotation.</title>
        <authorList>
            <consortium name="The Broad Institute Genomics Platform"/>
            <consortium name="The Broad Institute Genome Sequencing Center for Infectious Disease"/>
            <person name="Wu L."/>
            <person name="Ma J."/>
        </authorList>
    </citation>
    <scope>NUCLEOTIDE SEQUENCE [LARGE SCALE GENOMIC DNA]</scope>
    <source>
        <strain evidence="3">DT92</strain>
    </source>
</reference>
<feature type="domain" description="DUF3291" evidence="1">
    <location>
        <begin position="3"/>
        <end position="140"/>
    </location>
</feature>
<dbReference type="Pfam" id="PF11695">
    <property type="entry name" value="DUF3291"/>
    <property type="match status" value="1"/>
</dbReference>
<protein>
    <submittedName>
        <fullName evidence="2">DUF3291 domain-containing protein</fullName>
    </submittedName>
</protein>